<gene>
    <name evidence="1" type="ORF">PPENT_87.1.T1340027</name>
</gene>
<evidence type="ECO:0000313" key="1">
    <source>
        <dbReference type="EMBL" id="CAD8203494.1"/>
    </source>
</evidence>
<dbReference type="AlphaFoldDB" id="A0A8S1XSW1"/>
<accession>A0A8S1XSW1</accession>
<proteinExistence type="predicted"/>
<comment type="caution">
    <text evidence="1">The sequence shown here is derived from an EMBL/GenBank/DDBJ whole genome shotgun (WGS) entry which is preliminary data.</text>
</comment>
<name>A0A8S1XSW1_9CILI</name>
<protein>
    <submittedName>
        <fullName evidence="1">Uncharacterized protein</fullName>
    </submittedName>
</protein>
<evidence type="ECO:0000313" key="2">
    <source>
        <dbReference type="Proteomes" id="UP000689195"/>
    </source>
</evidence>
<organism evidence="1 2">
    <name type="scientific">Paramecium pentaurelia</name>
    <dbReference type="NCBI Taxonomy" id="43138"/>
    <lineage>
        <taxon>Eukaryota</taxon>
        <taxon>Sar</taxon>
        <taxon>Alveolata</taxon>
        <taxon>Ciliophora</taxon>
        <taxon>Intramacronucleata</taxon>
        <taxon>Oligohymenophorea</taxon>
        <taxon>Peniculida</taxon>
        <taxon>Parameciidae</taxon>
        <taxon>Paramecium</taxon>
    </lineage>
</organism>
<sequence length="79" mass="9576">MQKLQQKQSIEQQIYMKSRLIHNLQNYLLCNQQQKECQIKNNPQDADIFLKQQYQLKLHGLYNKPLRSLVVLHKNQIKK</sequence>
<keyword evidence="2" id="KW-1185">Reference proteome</keyword>
<dbReference type="Proteomes" id="UP000689195">
    <property type="component" value="Unassembled WGS sequence"/>
</dbReference>
<dbReference type="EMBL" id="CAJJDO010000134">
    <property type="protein sequence ID" value="CAD8203494.1"/>
    <property type="molecule type" value="Genomic_DNA"/>
</dbReference>
<reference evidence="1" key="1">
    <citation type="submission" date="2021-01" db="EMBL/GenBank/DDBJ databases">
        <authorList>
            <consortium name="Genoscope - CEA"/>
            <person name="William W."/>
        </authorList>
    </citation>
    <scope>NUCLEOTIDE SEQUENCE</scope>
</reference>